<dbReference type="Proteomes" id="UP000800096">
    <property type="component" value="Unassembled WGS sequence"/>
</dbReference>
<dbReference type="OrthoDB" id="3946385at2759"/>
<protein>
    <submittedName>
        <fullName evidence="2">Uncharacterized protein</fullName>
    </submittedName>
</protein>
<gene>
    <name evidence="2" type="ORF">BDU57DRAFT_510279</name>
</gene>
<keyword evidence="3" id="KW-1185">Reference proteome</keyword>
<organism evidence="2 3">
    <name type="scientific">Ampelomyces quisqualis</name>
    <name type="common">Powdery mildew agent</name>
    <dbReference type="NCBI Taxonomy" id="50730"/>
    <lineage>
        <taxon>Eukaryota</taxon>
        <taxon>Fungi</taxon>
        <taxon>Dikarya</taxon>
        <taxon>Ascomycota</taxon>
        <taxon>Pezizomycotina</taxon>
        <taxon>Dothideomycetes</taxon>
        <taxon>Pleosporomycetidae</taxon>
        <taxon>Pleosporales</taxon>
        <taxon>Pleosporineae</taxon>
        <taxon>Phaeosphaeriaceae</taxon>
        <taxon>Ampelomyces</taxon>
    </lineage>
</organism>
<evidence type="ECO:0000313" key="3">
    <source>
        <dbReference type="Proteomes" id="UP000800096"/>
    </source>
</evidence>
<sequence length="90" mass="9363">MQIIPADAERGGKQSWSEWVGGYSVAISRAVKTIEHEAAVENQRTTGHGSNDSGGGGGGRARTTKSPAATAKRPVGKTKISADQVDALMR</sequence>
<name>A0A6A5R3A7_AMPQU</name>
<dbReference type="EMBL" id="ML979132">
    <property type="protein sequence ID" value="KAF1921464.1"/>
    <property type="molecule type" value="Genomic_DNA"/>
</dbReference>
<accession>A0A6A5R3A7</accession>
<reference evidence="2" key="1">
    <citation type="journal article" date="2020" name="Stud. Mycol.">
        <title>101 Dothideomycetes genomes: a test case for predicting lifestyles and emergence of pathogens.</title>
        <authorList>
            <person name="Haridas S."/>
            <person name="Albert R."/>
            <person name="Binder M."/>
            <person name="Bloem J."/>
            <person name="Labutti K."/>
            <person name="Salamov A."/>
            <person name="Andreopoulos B."/>
            <person name="Baker S."/>
            <person name="Barry K."/>
            <person name="Bills G."/>
            <person name="Bluhm B."/>
            <person name="Cannon C."/>
            <person name="Castanera R."/>
            <person name="Culley D."/>
            <person name="Daum C."/>
            <person name="Ezra D."/>
            <person name="Gonzalez J."/>
            <person name="Henrissat B."/>
            <person name="Kuo A."/>
            <person name="Liang C."/>
            <person name="Lipzen A."/>
            <person name="Lutzoni F."/>
            <person name="Magnuson J."/>
            <person name="Mondo S."/>
            <person name="Nolan M."/>
            <person name="Ohm R."/>
            <person name="Pangilinan J."/>
            <person name="Park H.-J."/>
            <person name="Ramirez L."/>
            <person name="Alfaro M."/>
            <person name="Sun H."/>
            <person name="Tritt A."/>
            <person name="Yoshinaga Y."/>
            <person name="Zwiers L.-H."/>
            <person name="Turgeon B."/>
            <person name="Goodwin S."/>
            <person name="Spatafora J."/>
            <person name="Crous P."/>
            <person name="Grigoriev I."/>
        </authorList>
    </citation>
    <scope>NUCLEOTIDE SEQUENCE</scope>
    <source>
        <strain evidence="2">HMLAC05119</strain>
    </source>
</reference>
<proteinExistence type="predicted"/>
<evidence type="ECO:0000313" key="2">
    <source>
        <dbReference type="EMBL" id="KAF1921464.1"/>
    </source>
</evidence>
<evidence type="ECO:0000256" key="1">
    <source>
        <dbReference type="SAM" id="MobiDB-lite"/>
    </source>
</evidence>
<feature type="region of interest" description="Disordered" evidence="1">
    <location>
        <begin position="39"/>
        <end position="90"/>
    </location>
</feature>
<dbReference type="AlphaFoldDB" id="A0A6A5R3A7"/>